<dbReference type="OMA" id="ICRECEI"/>
<reference evidence="2" key="2">
    <citation type="submission" date="2025-08" db="UniProtKB">
        <authorList>
            <consortium name="Ensembl"/>
        </authorList>
    </citation>
    <scope>IDENTIFICATION</scope>
</reference>
<organism evidence="2 3">
    <name type="scientific">Ciona savignyi</name>
    <name type="common">Pacific transparent sea squirt</name>
    <dbReference type="NCBI Taxonomy" id="51511"/>
    <lineage>
        <taxon>Eukaryota</taxon>
        <taxon>Metazoa</taxon>
        <taxon>Chordata</taxon>
        <taxon>Tunicata</taxon>
        <taxon>Ascidiacea</taxon>
        <taxon>Phlebobranchia</taxon>
        <taxon>Cionidae</taxon>
        <taxon>Ciona</taxon>
    </lineage>
</organism>
<proteinExistence type="predicted"/>
<protein>
    <submittedName>
        <fullName evidence="2">Uncharacterized protein</fullName>
    </submittedName>
</protein>
<feature type="transmembrane region" description="Helical" evidence="1">
    <location>
        <begin position="57"/>
        <end position="78"/>
    </location>
</feature>
<accession>H2YHT3</accession>
<feature type="transmembrane region" description="Helical" evidence="1">
    <location>
        <begin position="33"/>
        <end position="51"/>
    </location>
</feature>
<name>H2YHT3_CIOSA</name>
<keyword evidence="1" id="KW-0472">Membrane</keyword>
<keyword evidence="1" id="KW-0812">Transmembrane</keyword>
<keyword evidence="3" id="KW-1185">Reference proteome</keyword>
<evidence type="ECO:0000256" key="1">
    <source>
        <dbReference type="SAM" id="Phobius"/>
    </source>
</evidence>
<keyword evidence="1" id="KW-1133">Transmembrane helix</keyword>
<evidence type="ECO:0000313" key="3">
    <source>
        <dbReference type="Proteomes" id="UP000007875"/>
    </source>
</evidence>
<dbReference type="Ensembl" id="ENSCSAVT00000004950.1">
    <property type="protein sequence ID" value="ENSCSAVP00000004882.1"/>
    <property type="gene ID" value="ENSCSAVG00000002905.1"/>
</dbReference>
<dbReference type="Proteomes" id="UP000007875">
    <property type="component" value="Unassembled WGS sequence"/>
</dbReference>
<dbReference type="InParanoid" id="H2YHT3"/>
<dbReference type="HOGENOM" id="CLU_167668_0_0_1"/>
<evidence type="ECO:0000313" key="2">
    <source>
        <dbReference type="Ensembl" id="ENSCSAVP00000004882.1"/>
    </source>
</evidence>
<reference evidence="2" key="3">
    <citation type="submission" date="2025-09" db="UniProtKB">
        <authorList>
            <consortium name="Ensembl"/>
        </authorList>
    </citation>
    <scope>IDENTIFICATION</scope>
</reference>
<sequence>MTFLDRVKLFVSESFVLDDPRKPRRRRRICRECEIIGSATFLTGAIYMGHITRMGKIMPIPGMMFCIMLGLASVAVLITPPQDDAVKQILEDNEKHLCRHNCKLAFIGSTKWPCKATL</sequence>
<reference evidence="3" key="1">
    <citation type="submission" date="2003-08" db="EMBL/GenBank/DDBJ databases">
        <authorList>
            <person name="Birren B."/>
            <person name="Nusbaum C."/>
            <person name="Abebe A."/>
            <person name="Abouelleil A."/>
            <person name="Adekoya E."/>
            <person name="Ait-zahra M."/>
            <person name="Allen N."/>
            <person name="Allen T."/>
            <person name="An P."/>
            <person name="Anderson M."/>
            <person name="Anderson S."/>
            <person name="Arachchi H."/>
            <person name="Armbruster J."/>
            <person name="Bachantsang P."/>
            <person name="Baldwin J."/>
            <person name="Barry A."/>
            <person name="Bayul T."/>
            <person name="Blitshsteyn B."/>
            <person name="Bloom T."/>
            <person name="Blye J."/>
            <person name="Boguslavskiy L."/>
            <person name="Borowsky M."/>
            <person name="Boukhgalter B."/>
            <person name="Brunache A."/>
            <person name="Butler J."/>
            <person name="Calixte N."/>
            <person name="Calvo S."/>
            <person name="Camarata J."/>
            <person name="Campo K."/>
            <person name="Chang J."/>
            <person name="Cheshatsang Y."/>
            <person name="Citroen M."/>
            <person name="Collymore A."/>
            <person name="Considine T."/>
            <person name="Cook A."/>
            <person name="Cooke P."/>
            <person name="Corum B."/>
            <person name="Cuomo C."/>
            <person name="David R."/>
            <person name="Dawoe T."/>
            <person name="Degray S."/>
            <person name="Dodge S."/>
            <person name="Dooley K."/>
            <person name="Dorje P."/>
            <person name="Dorjee K."/>
            <person name="Dorris L."/>
            <person name="Duffey N."/>
            <person name="Dupes A."/>
            <person name="Elkins T."/>
            <person name="Engels R."/>
            <person name="Erickson J."/>
            <person name="Farina A."/>
            <person name="Faro S."/>
            <person name="Ferreira P."/>
            <person name="Fischer H."/>
            <person name="Fitzgerald M."/>
            <person name="Foley K."/>
            <person name="Gage D."/>
            <person name="Galagan J."/>
            <person name="Gearin G."/>
            <person name="Gnerre S."/>
            <person name="Gnirke A."/>
            <person name="Goyette A."/>
            <person name="Graham J."/>
            <person name="Grandbois E."/>
            <person name="Gyaltsen K."/>
            <person name="Hafez N."/>
            <person name="Hagopian D."/>
            <person name="Hagos B."/>
            <person name="Hall J."/>
            <person name="Hatcher B."/>
            <person name="Heller A."/>
            <person name="Higgins H."/>
            <person name="Honan T."/>
            <person name="Horn A."/>
            <person name="Houde N."/>
            <person name="Hughes L."/>
            <person name="Hulme W."/>
            <person name="Husby E."/>
            <person name="Iliev I."/>
            <person name="Jaffe D."/>
            <person name="Jones C."/>
            <person name="Kamal M."/>
            <person name="Kamat A."/>
            <person name="Kamvysselis M."/>
            <person name="Karlsson E."/>
            <person name="Kells C."/>
            <person name="Kieu A."/>
            <person name="Kisner P."/>
            <person name="Kodira C."/>
            <person name="Kulbokas E."/>
            <person name="Labutti K."/>
            <person name="Lama D."/>
            <person name="Landers T."/>
            <person name="Leger J."/>
            <person name="Levine S."/>
            <person name="Lewis D."/>
            <person name="Lewis T."/>
            <person name="Lindblad-toh K."/>
            <person name="Liu X."/>
            <person name="Lokyitsang T."/>
            <person name="Lokyitsang Y."/>
            <person name="Lucien O."/>
            <person name="Lui A."/>
            <person name="Ma L.J."/>
            <person name="Mabbitt R."/>
            <person name="Macdonald J."/>
            <person name="Maclean C."/>
            <person name="Major J."/>
            <person name="Manning J."/>
            <person name="Marabella R."/>
            <person name="Maru K."/>
            <person name="Matthews C."/>
            <person name="Mauceli E."/>
            <person name="Mccarthy M."/>
            <person name="Mcdonough S."/>
            <person name="Mcghee T."/>
            <person name="Meldrim J."/>
            <person name="Meneus L."/>
            <person name="Mesirov J."/>
            <person name="Mihalev A."/>
            <person name="Mihova T."/>
            <person name="Mikkelsen T."/>
            <person name="Mlenga V."/>
            <person name="Moru K."/>
            <person name="Mozes J."/>
            <person name="Mulrain L."/>
            <person name="Munson G."/>
            <person name="Naylor J."/>
            <person name="Newes C."/>
            <person name="Nguyen C."/>
            <person name="Nguyen N."/>
            <person name="Nguyen T."/>
            <person name="Nicol R."/>
            <person name="Nielsen C."/>
            <person name="Nizzari M."/>
            <person name="Norbu C."/>
            <person name="Norbu N."/>
            <person name="O'donnell P."/>
            <person name="Okoawo O."/>
            <person name="O'leary S."/>
            <person name="Omotosho B."/>
            <person name="O'neill K."/>
            <person name="Osman S."/>
            <person name="Parker S."/>
            <person name="Perrin D."/>
            <person name="Phunkhang P."/>
            <person name="Piqani B."/>
            <person name="Purcell S."/>
            <person name="Rachupka T."/>
            <person name="Ramasamy U."/>
            <person name="Rameau R."/>
            <person name="Ray V."/>
            <person name="Raymond C."/>
            <person name="Retta R."/>
            <person name="Richardson S."/>
            <person name="Rise C."/>
            <person name="Rodriguez J."/>
            <person name="Rogers J."/>
            <person name="Rogov P."/>
            <person name="Rutman M."/>
            <person name="Schupbach R."/>
            <person name="Seaman C."/>
            <person name="Settipalli S."/>
            <person name="Sharpe T."/>
            <person name="Sheridan J."/>
            <person name="Sherpa N."/>
            <person name="Shi J."/>
            <person name="Smirnov S."/>
            <person name="Smith C."/>
            <person name="Sougnez C."/>
            <person name="Spencer B."/>
            <person name="Stalker J."/>
            <person name="Stange-thomann N."/>
            <person name="Stavropoulos S."/>
            <person name="Stetson K."/>
            <person name="Stone C."/>
            <person name="Stone S."/>
            <person name="Stubbs M."/>
            <person name="Talamas J."/>
            <person name="Tchuinga P."/>
            <person name="Tenzing P."/>
            <person name="Tesfaye S."/>
            <person name="Theodore J."/>
            <person name="Thoulutsang Y."/>
            <person name="Topham K."/>
            <person name="Towey S."/>
            <person name="Tsamla T."/>
            <person name="Tsomo N."/>
            <person name="Vallee D."/>
            <person name="Vassiliev H."/>
            <person name="Venkataraman V."/>
            <person name="Vinson J."/>
            <person name="Vo A."/>
            <person name="Wade C."/>
            <person name="Wang S."/>
            <person name="Wangchuk T."/>
            <person name="Wangdi T."/>
            <person name="Whittaker C."/>
            <person name="Wilkinson J."/>
            <person name="Wu Y."/>
            <person name="Wyman D."/>
            <person name="Yadav S."/>
            <person name="Yang S."/>
            <person name="Yang X."/>
            <person name="Yeager S."/>
            <person name="Yee E."/>
            <person name="Young G."/>
            <person name="Zainoun J."/>
            <person name="Zembeck L."/>
            <person name="Zimmer A."/>
            <person name="Zody M."/>
            <person name="Lander E."/>
        </authorList>
    </citation>
    <scope>NUCLEOTIDE SEQUENCE [LARGE SCALE GENOMIC DNA]</scope>
</reference>
<dbReference type="AlphaFoldDB" id="H2YHT3"/>
<dbReference type="GeneTree" id="ENSGT00390000010976"/>